<evidence type="ECO:0000256" key="1">
    <source>
        <dbReference type="SAM" id="Phobius"/>
    </source>
</evidence>
<reference evidence="2" key="2">
    <citation type="journal article" date="2015" name="Fish Shellfish Immunol.">
        <title>Early steps in the European eel (Anguilla anguilla)-Vibrio vulnificus interaction in the gills: Role of the RtxA13 toxin.</title>
        <authorList>
            <person name="Callol A."/>
            <person name="Pajuelo D."/>
            <person name="Ebbesson L."/>
            <person name="Teles M."/>
            <person name="MacKenzie S."/>
            <person name="Amaro C."/>
        </authorList>
    </citation>
    <scope>NUCLEOTIDE SEQUENCE</scope>
</reference>
<evidence type="ECO:0000313" key="2">
    <source>
        <dbReference type="EMBL" id="JAH06309.1"/>
    </source>
</evidence>
<accession>A0A0E9PP96</accession>
<feature type="transmembrane region" description="Helical" evidence="1">
    <location>
        <begin position="12"/>
        <end position="29"/>
    </location>
</feature>
<dbReference type="AlphaFoldDB" id="A0A0E9PP96"/>
<keyword evidence="1" id="KW-1133">Transmembrane helix</keyword>
<dbReference type="EMBL" id="GBXM01102268">
    <property type="protein sequence ID" value="JAH06309.1"/>
    <property type="molecule type" value="Transcribed_RNA"/>
</dbReference>
<organism evidence="2">
    <name type="scientific">Anguilla anguilla</name>
    <name type="common">European freshwater eel</name>
    <name type="synonym">Muraena anguilla</name>
    <dbReference type="NCBI Taxonomy" id="7936"/>
    <lineage>
        <taxon>Eukaryota</taxon>
        <taxon>Metazoa</taxon>
        <taxon>Chordata</taxon>
        <taxon>Craniata</taxon>
        <taxon>Vertebrata</taxon>
        <taxon>Euteleostomi</taxon>
        <taxon>Actinopterygii</taxon>
        <taxon>Neopterygii</taxon>
        <taxon>Teleostei</taxon>
        <taxon>Anguilliformes</taxon>
        <taxon>Anguillidae</taxon>
        <taxon>Anguilla</taxon>
    </lineage>
</organism>
<protein>
    <submittedName>
        <fullName evidence="2">Uncharacterized protein</fullName>
    </submittedName>
</protein>
<keyword evidence="1" id="KW-0472">Membrane</keyword>
<name>A0A0E9PP96_ANGAN</name>
<proteinExistence type="predicted"/>
<keyword evidence="1" id="KW-0812">Transmembrane</keyword>
<reference evidence="2" key="1">
    <citation type="submission" date="2014-11" db="EMBL/GenBank/DDBJ databases">
        <authorList>
            <person name="Amaro Gonzalez C."/>
        </authorList>
    </citation>
    <scope>NUCLEOTIDE SEQUENCE</scope>
</reference>
<sequence>MGDVADCQWSVNYLNELFIIVSLILNFYFKSEVIKK</sequence>